<feature type="region of interest" description="Disordered" evidence="1">
    <location>
        <begin position="197"/>
        <end position="218"/>
    </location>
</feature>
<feature type="domain" description="SLH" evidence="3">
    <location>
        <begin position="142"/>
        <end position="199"/>
    </location>
</feature>
<dbReference type="PROSITE" id="PS51272">
    <property type="entry name" value="SLH"/>
    <property type="match status" value="3"/>
</dbReference>
<reference evidence="4 5" key="1">
    <citation type="submission" date="2016-07" db="EMBL/GenBank/DDBJ databases">
        <title>Caryophanon tenue genome sequencing.</title>
        <authorList>
            <person name="Verma A."/>
            <person name="Pal Y."/>
            <person name="Krishnamurthi S."/>
        </authorList>
    </citation>
    <scope>NUCLEOTIDE SEQUENCE [LARGE SCALE GENOMIC DNA]</scope>
    <source>
        <strain evidence="4 5">DSM 14152</strain>
    </source>
</reference>
<dbReference type="AlphaFoldDB" id="A0A1C0YMM7"/>
<comment type="caution">
    <text evidence="4">The sequence shown here is derived from an EMBL/GenBank/DDBJ whole genome shotgun (WGS) entry which is preliminary data.</text>
</comment>
<evidence type="ECO:0000313" key="5">
    <source>
        <dbReference type="Proteomes" id="UP000093199"/>
    </source>
</evidence>
<protein>
    <recommendedName>
        <fullName evidence="3">SLH domain-containing protein</fullName>
    </recommendedName>
</protein>
<dbReference type="InterPro" id="IPR051465">
    <property type="entry name" value="Cell_Envelope_Struct_Comp"/>
</dbReference>
<dbReference type="InterPro" id="IPR008613">
    <property type="entry name" value="Excalibur_Ca-bd_domain"/>
</dbReference>
<keyword evidence="5" id="KW-1185">Reference proteome</keyword>
<dbReference type="Pfam" id="PF05901">
    <property type="entry name" value="Excalibur"/>
    <property type="match status" value="1"/>
</dbReference>
<feature type="signal peptide" evidence="2">
    <location>
        <begin position="1"/>
        <end position="23"/>
    </location>
</feature>
<feature type="domain" description="SLH" evidence="3">
    <location>
        <begin position="78"/>
        <end position="141"/>
    </location>
</feature>
<feature type="chain" id="PRO_5039209309" description="SLH domain-containing protein" evidence="2">
    <location>
        <begin position="24"/>
        <end position="268"/>
    </location>
</feature>
<feature type="compositionally biased region" description="Pro residues" evidence="1">
    <location>
        <begin position="199"/>
        <end position="212"/>
    </location>
</feature>
<feature type="domain" description="SLH" evidence="3">
    <location>
        <begin position="20"/>
        <end position="77"/>
    </location>
</feature>
<accession>A0A1C0YMM7</accession>
<keyword evidence="2" id="KW-0732">Signal</keyword>
<feature type="compositionally biased region" description="Basic and acidic residues" evidence="1">
    <location>
        <begin position="251"/>
        <end position="268"/>
    </location>
</feature>
<dbReference type="SMART" id="SM00894">
    <property type="entry name" value="Excalibur"/>
    <property type="match status" value="1"/>
</dbReference>
<dbReference type="PANTHER" id="PTHR43308">
    <property type="entry name" value="OUTER MEMBRANE PROTEIN ALPHA-RELATED"/>
    <property type="match status" value="1"/>
</dbReference>
<dbReference type="InterPro" id="IPR001119">
    <property type="entry name" value="SLH_dom"/>
</dbReference>
<feature type="region of interest" description="Disordered" evidence="1">
    <location>
        <begin position="246"/>
        <end position="268"/>
    </location>
</feature>
<evidence type="ECO:0000259" key="3">
    <source>
        <dbReference type="PROSITE" id="PS51272"/>
    </source>
</evidence>
<evidence type="ECO:0000256" key="2">
    <source>
        <dbReference type="SAM" id="SignalP"/>
    </source>
</evidence>
<proteinExistence type="predicted"/>
<dbReference type="STRING" id="33978.A6M13_00755"/>
<dbReference type="RefSeq" id="WP_066542203.1">
    <property type="nucleotide sequence ID" value="NZ_MASJ01000001.1"/>
</dbReference>
<evidence type="ECO:0000256" key="1">
    <source>
        <dbReference type="SAM" id="MobiDB-lite"/>
    </source>
</evidence>
<dbReference type="EMBL" id="MASJ01000001">
    <property type="protein sequence ID" value="OCS88408.1"/>
    <property type="molecule type" value="Genomic_DNA"/>
</dbReference>
<organism evidence="4 5">
    <name type="scientific">Caryophanon tenue</name>
    <dbReference type="NCBI Taxonomy" id="33978"/>
    <lineage>
        <taxon>Bacteria</taxon>
        <taxon>Bacillati</taxon>
        <taxon>Bacillota</taxon>
        <taxon>Bacilli</taxon>
        <taxon>Bacillales</taxon>
        <taxon>Caryophanaceae</taxon>
        <taxon>Caryophanon</taxon>
    </lineage>
</organism>
<sequence>MKKIFSLAVICLISFTLVTPTFAFNDVPKTHSNYEDIMYLLNNGIIEDSAAFGVKEIVTREEVAIMIAKAKGLNSTPVDTDFSDVKKTNKNSGYIQAAKDLGIINGYEDGTFRPNAKVTRGHMAAFISRAFDLPTGTKTFKDVPVNHTAYVAVSELAAANITTGYEDGTFKPQNNLTRAHIVAFLARTVKYTKGIAPISPTPAPTKPAPAPTKPTGDINSGTYVIPGAPTGFKNCTALREYYPSGVQKGHPAYDTKHDRDKDNWACEK</sequence>
<dbReference type="Pfam" id="PF00395">
    <property type="entry name" value="SLH"/>
    <property type="match status" value="3"/>
</dbReference>
<evidence type="ECO:0000313" key="4">
    <source>
        <dbReference type="EMBL" id="OCS88408.1"/>
    </source>
</evidence>
<name>A0A1C0YMM7_9BACL</name>
<dbReference type="Proteomes" id="UP000093199">
    <property type="component" value="Unassembled WGS sequence"/>
</dbReference>
<dbReference type="OrthoDB" id="5845122at2"/>
<gene>
    <name evidence="4" type="ORF">A6M13_00755</name>
</gene>